<dbReference type="InterPro" id="IPR053863">
    <property type="entry name" value="Glyoxy/Ble-like_N"/>
</dbReference>
<keyword evidence="2" id="KW-0456">Lyase</keyword>
<dbReference type="OrthoDB" id="134577at2157"/>
<dbReference type="GeneID" id="96961341"/>
<comment type="caution">
    <text evidence="2">The sequence shown here is derived from an EMBL/GenBank/DDBJ whole genome shotgun (WGS) entry which is preliminary data.</text>
</comment>
<evidence type="ECO:0000313" key="3">
    <source>
        <dbReference type="Proteomes" id="UP000019483"/>
    </source>
</evidence>
<evidence type="ECO:0000313" key="2">
    <source>
        <dbReference type="EMBL" id="ETA69355.1"/>
    </source>
</evidence>
<gene>
    <name evidence="2" type="ORF">MettiDRAFT_2853</name>
</gene>
<dbReference type="PANTHER" id="PTHR33993:SF2">
    <property type="entry name" value="VOC DOMAIN-CONTAINING PROTEIN"/>
    <property type="match status" value="1"/>
</dbReference>
<accession>W9DUN6</accession>
<dbReference type="AlphaFoldDB" id="W9DUN6"/>
<dbReference type="InterPro" id="IPR052164">
    <property type="entry name" value="Anthracycline_SecMetBiosynth"/>
</dbReference>
<dbReference type="CDD" id="cd07247">
    <property type="entry name" value="SgaA_N_like"/>
    <property type="match status" value="1"/>
</dbReference>
<feature type="domain" description="VOC" evidence="1">
    <location>
        <begin position="3"/>
        <end position="117"/>
    </location>
</feature>
<dbReference type="PROSITE" id="PS51819">
    <property type="entry name" value="VOC"/>
    <property type="match status" value="1"/>
</dbReference>
<dbReference type="RefSeq" id="WP_023846487.1">
    <property type="nucleotide sequence ID" value="NZ_AZAJ01000001.1"/>
</dbReference>
<dbReference type="EMBL" id="AZAJ01000001">
    <property type="protein sequence ID" value="ETA69355.1"/>
    <property type="molecule type" value="Genomic_DNA"/>
</dbReference>
<name>W9DUN6_METTI</name>
<dbReference type="InterPro" id="IPR037523">
    <property type="entry name" value="VOC_core"/>
</dbReference>
<dbReference type="Pfam" id="PF22677">
    <property type="entry name" value="Ble-like_N"/>
    <property type="match status" value="1"/>
</dbReference>
<dbReference type="Gene3D" id="3.10.180.10">
    <property type="entry name" value="2,3-Dihydroxybiphenyl 1,2-Dioxygenase, domain 1"/>
    <property type="match status" value="1"/>
</dbReference>
<protein>
    <submittedName>
        <fullName evidence="2">Lactoylglutathione lyase family protein</fullName>
    </submittedName>
</protein>
<organism evidence="2 3">
    <name type="scientific">Methanolobus tindarius DSM 2278</name>
    <dbReference type="NCBI Taxonomy" id="1090322"/>
    <lineage>
        <taxon>Archaea</taxon>
        <taxon>Methanobacteriati</taxon>
        <taxon>Methanobacteriota</taxon>
        <taxon>Stenosarchaea group</taxon>
        <taxon>Methanomicrobia</taxon>
        <taxon>Methanosarcinales</taxon>
        <taxon>Methanosarcinaceae</taxon>
        <taxon>Methanolobus</taxon>
    </lineage>
</organism>
<dbReference type="Proteomes" id="UP000019483">
    <property type="component" value="Unassembled WGS sequence"/>
</dbReference>
<dbReference type="InterPro" id="IPR029068">
    <property type="entry name" value="Glyas_Bleomycin-R_OHBP_Dase"/>
</dbReference>
<dbReference type="PANTHER" id="PTHR33993">
    <property type="entry name" value="GLYOXALASE-RELATED"/>
    <property type="match status" value="1"/>
</dbReference>
<keyword evidence="3" id="KW-1185">Reference proteome</keyword>
<evidence type="ECO:0000259" key="1">
    <source>
        <dbReference type="PROSITE" id="PS51819"/>
    </source>
</evidence>
<reference evidence="2 3" key="1">
    <citation type="submission" date="2013-08" db="EMBL/GenBank/DDBJ databases">
        <authorList>
            <consortium name="DOE Joint Genome Institute"/>
            <person name="Eisen J."/>
            <person name="Huntemann M."/>
            <person name="Han J."/>
            <person name="Chen A."/>
            <person name="Kyrpides N."/>
            <person name="Mavromatis K."/>
            <person name="Markowitz V."/>
            <person name="Palaniappan K."/>
            <person name="Ivanova N."/>
            <person name="Schaumberg A."/>
            <person name="Pati A."/>
            <person name="Liolios K."/>
            <person name="Nordberg H.P."/>
            <person name="Cantor M.N."/>
            <person name="Hua S.X."/>
            <person name="Woyke T."/>
        </authorList>
    </citation>
    <scope>NUCLEOTIDE SEQUENCE [LARGE SCALE GENOMIC DNA]</scope>
    <source>
        <strain evidence="2 3">DSM 2278</strain>
    </source>
</reference>
<proteinExistence type="predicted"/>
<dbReference type="SUPFAM" id="SSF54593">
    <property type="entry name" value="Glyoxalase/Bleomycin resistance protein/Dihydroxybiphenyl dioxygenase"/>
    <property type="match status" value="1"/>
</dbReference>
<dbReference type="GO" id="GO:0016829">
    <property type="term" value="F:lyase activity"/>
    <property type="evidence" value="ECO:0007669"/>
    <property type="project" value="UniProtKB-KW"/>
</dbReference>
<sequence>MATFVHIDIPTDNLERSKKFYSELFGWTFEKPFPDMEYYIFATKDLEGNEGIAGGMGNREEPGQSVTNFIEVPSLDEYIKKIKAAGGKVSEPMPVPGMGYLSMCEDTEGNGFGIWEGNPDAK</sequence>